<evidence type="ECO:0000313" key="3">
    <source>
        <dbReference type="Proteomes" id="UP001500689"/>
    </source>
</evidence>
<accession>A0ABP6VLB1</accession>
<proteinExistence type="predicted"/>
<evidence type="ECO:0000313" key="2">
    <source>
        <dbReference type="EMBL" id="GAA3536930.1"/>
    </source>
</evidence>
<protein>
    <submittedName>
        <fullName evidence="2">KTSC domain-containing protein</fullName>
    </submittedName>
</protein>
<gene>
    <name evidence="2" type="ORF">GCM10022222_20830</name>
</gene>
<dbReference type="Proteomes" id="UP001500689">
    <property type="component" value="Unassembled WGS sequence"/>
</dbReference>
<dbReference type="EMBL" id="BAAAZN010000003">
    <property type="protein sequence ID" value="GAA3536930.1"/>
    <property type="molecule type" value="Genomic_DNA"/>
</dbReference>
<keyword evidence="3" id="KW-1185">Reference proteome</keyword>
<dbReference type="Pfam" id="PF13619">
    <property type="entry name" value="KTSC"/>
    <property type="match status" value="1"/>
</dbReference>
<dbReference type="InterPro" id="IPR025309">
    <property type="entry name" value="KTSC_dom"/>
</dbReference>
<name>A0ABP6VLB1_9PSEU</name>
<reference evidence="3" key="1">
    <citation type="journal article" date="2019" name="Int. J. Syst. Evol. Microbiol.">
        <title>The Global Catalogue of Microorganisms (GCM) 10K type strain sequencing project: providing services to taxonomists for standard genome sequencing and annotation.</title>
        <authorList>
            <consortium name="The Broad Institute Genomics Platform"/>
            <consortium name="The Broad Institute Genome Sequencing Center for Infectious Disease"/>
            <person name="Wu L."/>
            <person name="Ma J."/>
        </authorList>
    </citation>
    <scope>NUCLEOTIDE SEQUENCE [LARGE SCALE GENOMIC DNA]</scope>
    <source>
        <strain evidence="3">JCM 16898</strain>
    </source>
</reference>
<sequence>MRRAPVKSSVLRDVGYDPDRRVLEVGFHDDAVYQYFLVPKRVYRELLAAPSHGRYLNLEIKPRYPVRRVE</sequence>
<organism evidence="2 3">
    <name type="scientific">Amycolatopsis ultiminotia</name>
    <dbReference type="NCBI Taxonomy" id="543629"/>
    <lineage>
        <taxon>Bacteria</taxon>
        <taxon>Bacillati</taxon>
        <taxon>Actinomycetota</taxon>
        <taxon>Actinomycetes</taxon>
        <taxon>Pseudonocardiales</taxon>
        <taxon>Pseudonocardiaceae</taxon>
        <taxon>Amycolatopsis</taxon>
    </lineage>
</organism>
<evidence type="ECO:0000259" key="1">
    <source>
        <dbReference type="Pfam" id="PF13619"/>
    </source>
</evidence>
<comment type="caution">
    <text evidence="2">The sequence shown here is derived from an EMBL/GenBank/DDBJ whole genome shotgun (WGS) entry which is preliminary data.</text>
</comment>
<dbReference type="RefSeq" id="WP_344857963.1">
    <property type="nucleotide sequence ID" value="NZ_BAAAZN010000003.1"/>
</dbReference>
<feature type="domain" description="KTSC" evidence="1">
    <location>
        <begin position="7"/>
        <end position="64"/>
    </location>
</feature>